<dbReference type="AlphaFoldDB" id="F8FFQ9"/>
<protein>
    <submittedName>
        <fullName evidence="1">Uncharacterized protein</fullName>
    </submittedName>
</protein>
<dbReference type="EMBL" id="CP002869">
    <property type="protein sequence ID" value="AEI42686.1"/>
    <property type="molecule type" value="Genomic_DNA"/>
</dbReference>
<organism evidence="1 2">
    <name type="scientific">Paenibacillus mucilaginosus (strain KNP414)</name>
    <dbReference type="NCBI Taxonomy" id="1036673"/>
    <lineage>
        <taxon>Bacteria</taxon>
        <taxon>Bacillati</taxon>
        <taxon>Bacillota</taxon>
        <taxon>Bacilli</taxon>
        <taxon>Bacillales</taxon>
        <taxon>Paenibacillaceae</taxon>
        <taxon>Paenibacillus</taxon>
    </lineage>
</organism>
<accession>F8FFQ9</accession>
<dbReference type="HOGENOM" id="CLU_3219506_0_0_9"/>
<reference evidence="2" key="1">
    <citation type="submission" date="2011-06" db="EMBL/GenBank/DDBJ databases">
        <title>Complete genome sequence of Paenibacillus mucilaginosus KNP414.</title>
        <authorList>
            <person name="Wang J."/>
            <person name="Hu S."/>
            <person name="Hu X."/>
            <person name="Zhang B."/>
            <person name="Dong D."/>
            <person name="Zhang S."/>
            <person name="Zhao K."/>
            <person name="Wu D."/>
        </authorList>
    </citation>
    <scope>NUCLEOTIDE SEQUENCE [LARGE SCALE GENOMIC DNA]</scope>
    <source>
        <strain evidence="2">KNP414</strain>
    </source>
</reference>
<sequence>MLYIYSYDFLQLIEADAPKGRSRISTLRRSVCWLRREYAGPVLS</sequence>
<evidence type="ECO:0000313" key="1">
    <source>
        <dbReference type="EMBL" id="AEI42686.1"/>
    </source>
</evidence>
<name>F8FFQ9_PAEMK</name>
<reference evidence="1 2" key="2">
    <citation type="journal article" date="2013" name="Genome Announc.">
        <title>Genome Sequence of Growth-Improving Paenibacillus mucilaginosus Strain KNP414.</title>
        <authorList>
            <person name="Lu J.J."/>
            <person name="Wang J.F."/>
            <person name="Hu X.F."/>
        </authorList>
    </citation>
    <scope>NUCLEOTIDE SEQUENCE [LARGE SCALE GENOMIC DNA]</scope>
    <source>
        <strain evidence="1 2">KNP414</strain>
    </source>
</reference>
<proteinExistence type="predicted"/>
<dbReference type="Proteomes" id="UP000006620">
    <property type="component" value="Chromosome"/>
</dbReference>
<dbReference type="KEGG" id="pms:KNP414_04154"/>
<gene>
    <name evidence="1" type="ordered locus">KNP414_04154</name>
</gene>
<evidence type="ECO:0000313" key="2">
    <source>
        <dbReference type="Proteomes" id="UP000006620"/>
    </source>
</evidence>